<proteinExistence type="predicted"/>
<feature type="region of interest" description="Disordered" evidence="1">
    <location>
        <begin position="699"/>
        <end position="722"/>
    </location>
</feature>
<sequence>MSDAGEAGEKSVVGQDDADAVYTMSVELSVLESLGINLYSNAAAVLSELVANAYDADAGTVSITWQPRVPEEESDGEKKLVEVVVSDDGCGMTQKQLNDRFLTAGYKKRDEEGNVSSKWNRPFMGRKGIGKLSVFSLARQVEVFSKVDGHPANGLRIVVADLEAAIRTPGAKYHPKPIPVPAEYDKVGTTLVLSDLKSQRAGLTAAALRKRLARRFDVLDPREPGKGGFHIAINGKQITWADRQELKKLQFIWEFGGATIPAEALPNDIIRFTLPRTFVDEEEGWRVKGWFGTTRKPTDLVDDDEAGSLKNIIVLARKRPIQEGIIEKLDFSRIFGNYVTGQIEADFLDLDDPNYDDIATSDRQRLIEDDDRVVKLQEFLRAAFVTAADQWSAARQTEGATDSLEKYPKLAAWIDSLPDYQKPAARKMIGTIASLDFEKKAEESARRDLFRSGVLAFARVGLRENTEQLDLLASVTAEDLLPLLGQQDTYEAGLWVDILKSRVEAIEKLQSLTDANEKEKVLQQHLFEHLWLLDPSWERATIQPRMEEDLRKIEPGLFAMDEEEKQITGRIDIRYATVSGRHVIVELKRYNLTVDARELAEQGLKYAKALASILTQQQREAEIPNIEVVFVLGKKPGTQGQGPSQNEADFYAATFQASRGSFRLYDALIDSAKNQYQEYLDASGKARALEDLLGTLEEATEDGTLDDSTDVEPGDVESAVVG</sequence>
<evidence type="ECO:0000313" key="3">
    <source>
        <dbReference type="Proteomes" id="UP001597055"/>
    </source>
</evidence>
<keyword evidence="3" id="KW-1185">Reference proteome</keyword>
<evidence type="ECO:0000256" key="1">
    <source>
        <dbReference type="SAM" id="MobiDB-lite"/>
    </source>
</evidence>
<dbReference type="RefSeq" id="WP_204979873.1">
    <property type="nucleotide sequence ID" value="NZ_JBHTII010000001.1"/>
</dbReference>
<dbReference type="Proteomes" id="UP001597055">
    <property type="component" value="Unassembled WGS sequence"/>
</dbReference>
<gene>
    <name evidence="2" type="ORF">ACFQ0P_00965</name>
</gene>
<comment type="caution">
    <text evidence="2">The sequence shown here is derived from an EMBL/GenBank/DDBJ whole genome shotgun (WGS) entry which is preliminary data.</text>
</comment>
<reference evidence="3" key="1">
    <citation type="journal article" date="2019" name="Int. J. Syst. Evol. Microbiol.">
        <title>The Global Catalogue of Microorganisms (GCM) 10K type strain sequencing project: providing services to taxonomists for standard genome sequencing and annotation.</title>
        <authorList>
            <consortium name="The Broad Institute Genomics Platform"/>
            <consortium name="The Broad Institute Genome Sequencing Center for Infectious Disease"/>
            <person name="Wu L."/>
            <person name="Ma J."/>
        </authorList>
    </citation>
    <scope>NUCLEOTIDE SEQUENCE [LARGE SCALE GENOMIC DNA]</scope>
    <source>
        <strain evidence="3">CCUG 54523</strain>
    </source>
</reference>
<dbReference type="InterPro" id="IPR011856">
    <property type="entry name" value="tRNA_endonuc-like_dom_sf"/>
</dbReference>
<dbReference type="Gene3D" id="3.30.565.10">
    <property type="entry name" value="Histidine kinase-like ATPase, C-terminal domain"/>
    <property type="match status" value="1"/>
</dbReference>
<name>A0ABW3AD82_9MICO</name>
<keyword evidence="2" id="KW-0547">Nucleotide-binding</keyword>
<keyword evidence="2" id="KW-0067">ATP-binding</keyword>
<evidence type="ECO:0000313" key="2">
    <source>
        <dbReference type="EMBL" id="MFD0788951.1"/>
    </source>
</evidence>
<dbReference type="GO" id="GO:0005524">
    <property type="term" value="F:ATP binding"/>
    <property type="evidence" value="ECO:0007669"/>
    <property type="project" value="UniProtKB-KW"/>
</dbReference>
<dbReference type="Pfam" id="PF13589">
    <property type="entry name" value="HATPase_c_3"/>
    <property type="match status" value="1"/>
</dbReference>
<dbReference type="EMBL" id="JBHTII010000001">
    <property type="protein sequence ID" value="MFD0788951.1"/>
    <property type="molecule type" value="Genomic_DNA"/>
</dbReference>
<dbReference type="InterPro" id="IPR036890">
    <property type="entry name" value="HATPase_C_sf"/>
</dbReference>
<protein>
    <submittedName>
        <fullName evidence="2">ATP-binding protein</fullName>
    </submittedName>
</protein>
<feature type="compositionally biased region" description="Acidic residues" evidence="1">
    <location>
        <begin position="699"/>
        <end position="715"/>
    </location>
</feature>
<dbReference type="Gene3D" id="3.40.1350.10">
    <property type="match status" value="1"/>
</dbReference>
<organism evidence="2 3">
    <name type="scientific">Microbacterium insulae</name>
    <dbReference type="NCBI Taxonomy" id="483014"/>
    <lineage>
        <taxon>Bacteria</taxon>
        <taxon>Bacillati</taxon>
        <taxon>Actinomycetota</taxon>
        <taxon>Actinomycetes</taxon>
        <taxon>Micrococcales</taxon>
        <taxon>Microbacteriaceae</taxon>
        <taxon>Microbacterium</taxon>
    </lineage>
</organism>
<dbReference type="SUPFAM" id="SSF55874">
    <property type="entry name" value="ATPase domain of HSP90 chaperone/DNA topoisomerase II/histidine kinase"/>
    <property type="match status" value="1"/>
</dbReference>
<accession>A0ABW3AD82</accession>